<sequence>MINDRSELHASTGDPELDSIRLLILRQFGPCYTVQGAAALPKRRWVHRQQRSRAASGDGAADLVKTSLTSSQQR</sequence>
<comment type="caution">
    <text evidence="2">The sequence shown here is derived from an EMBL/GenBank/DDBJ whole genome shotgun (WGS) entry which is preliminary data.</text>
</comment>
<evidence type="ECO:0000313" key="3">
    <source>
        <dbReference type="Proteomes" id="UP000319103"/>
    </source>
</evidence>
<feature type="region of interest" description="Disordered" evidence="1">
    <location>
        <begin position="49"/>
        <end position="74"/>
    </location>
</feature>
<dbReference type="EMBL" id="VIGB01000003">
    <property type="protein sequence ID" value="TQF02731.1"/>
    <property type="molecule type" value="Genomic_DNA"/>
</dbReference>
<protein>
    <submittedName>
        <fullName evidence="2">Uncharacterized protein</fullName>
    </submittedName>
</protein>
<reference evidence="2 3" key="1">
    <citation type="submission" date="2019-06" db="EMBL/GenBank/DDBJ databases">
        <title>Description of Kitasatospora acidophila sp. nov. isolated from pine grove soil, and reclassification of Streptomyces novaecaesareae to Kitasatospora novaeceasareae comb. nov.</title>
        <authorList>
            <person name="Kim M.J."/>
        </authorList>
    </citation>
    <scope>NUCLEOTIDE SEQUENCE [LARGE SCALE GENOMIC DNA]</scope>
    <source>
        <strain evidence="2 3">MMS16-CNU292</strain>
    </source>
</reference>
<dbReference type="RefSeq" id="WP_141633421.1">
    <property type="nucleotide sequence ID" value="NZ_VIGB01000003.1"/>
</dbReference>
<keyword evidence="3" id="KW-1185">Reference proteome</keyword>
<evidence type="ECO:0000313" key="2">
    <source>
        <dbReference type="EMBL" id="TQF02731.1"/>
    </source>
</evidence>
<evidence type="ECO:0000256" key="1">
    <source>
        <dbReference type="SAM" id="MobiDB-lite"/>
    </source>
</evidence>
<organism evidence="2 3">
    <name type="scientific">Kitasatospora acidiphila</name>
    <dbReference type="NCBI Taxonomy" id="2567942"/>
    <lineage>
        <taxon>Bacteria</taxon>
        <taxon>Bacillati</taxon>
        <taxon>Actinomycetota</taxon>
        <taxon>Actinomycetes</taxon>
        <taxon>Kitasatosporales</taxon>
        <taxon>Streptomycetaceae</taxon>
        <taxon>Kitasatospora</taxon>
    </lineage>
</organism>
<gene>
    <name evidence="2" type="ORF">E6W39_11270</name>
</gene>
<dbReference type="AlphaFoldDB" id="A0A540W152"/>
<dbReference type="Proteomes" id="UP000319103">
    <property type="component" value="Unassembled WGS sequence"/>
</dbReference>
<proteinExistence type="predicted"/>
<name>A0A540W152_9ACTN</name>
<accession>A0A540W152</accession>